<dbReference type="Gene3D" id="1.10.510.10">
    <property type="entry name" value="Transferase(Phosphotransferase) domain 1"/>
    <property type="match status" value="1"/>
</dbReference>
<accession>A0A3S2VHT3</accession>
<comment type="caution">
    <text evidence="2">The sequence shown here is derived from an EMBL/GenBank/DDBJ whole genome shotgun (WGS) entry which is preliminary data.</text>
</comment>
<evidence type="ECO:0000259" key="1">
    <source>
        <dbReference type="PROSITE" id="PS51833"/>
    </source>
</evidence>
<evidence type="ECO:0000313" key="2">
    <source>
        <dbReference type="EMBL" id="RVT87519.1"/>
    </source>
</evidence>
<dbReference type="AlphaFoldDB" id="A0A3S2VHT3"/>
<keyword evidence="3" id="KW-1185">Reference proteome</keyword>
<dbReference type="SUPFAM" id="SSF109604">
    <property type="entry name" value="HD-domain/PDEase-like"/>
    <property type="match status" value="1"/>
</dbReference>
<sequence length="568" mass="61458">MTSPAAPPPPTAPVRRLGPFVLRALLGKSERCMLWQVLDERSQADRLVLMPRAKLPDPTAWTTAARAALRVQHPSLAEPLDLGLVDGHAYLAYDRALGQTLDERLARHRVASPTEAAAWAAAVAQALAQVHEAGHLMGDLQPFQWLLAADGKAFLLGQGMAGPGPGADGAARQRLRDQAADEVLCLGLLLNRLLGGAAPLETTDPQEVVRRLPPHGKEFVRLGFDAAHPVPEALRAICNRATATQPSQRYPTARALARALEAWVDHQRHPEGGTVGQLVDRLQRYGGLPVTRPEAVRNVQAGGLERQHSGALAALVLQDLALSFELLRRVNQARAREGRASDGAVLSVQRAVAMLGLQEVAAAASALRPWPGVLPPERVLNLRLALARAHKAADVARLLAPAGYEPEVVRLVTYTQNLGRLLVQYHLPDEADQIERLMQAPPPTEDHPHPTGLTEQQAAFAVLGCDLDALTQATLRHWGLADGLMKMASRPDLDSPIHHPGSDPETLRLTAALSIELVDALALPEPRRRQRIEQVTRRYARALGLSVRDIQLALYPEAAQAAVDRTLS</sequence>
<dbReference type="EMBL" id="SACM01000001">
    <property type="protein sequence ID" value="RVT87519.1"/>
    <property type="molecule type" value="Genomic_DNA"/>
</dbReference>
<dbReference type="SUPFAM" id="SSF56112">
    <property type="entry name" value="Protein kinase-like (PK-like)"/>
    <property type="match status" value="1"/>
</dbReference>
<dbReference type="Pfam" id="PF08668">
    <property type="entry name" value="HDOD"/>
    <property type="match status" value="1"/>
</dbReference>
<protein>
    <submittedName>
        <fullName evidence="2">HDOD domain-containing protein</fullName>
    </submittedName>
</protein>
<proteinExistence type="predicted"/>
<organism evidence="2 3">
    <name type="scientific">Inhella crocodyli</name>
    <dbReference type="NCBI Taxonomy" id="2499851"/>
    <lineage>
        <taxon>Bacteria</taxon>
        <taxon>Pseudomonadati</taxon>
        <taxon>Pseudomonadota</taxon>
        <taxon>Betaproteobacteria</taxon>
        <taxon>Burkholderiales</taxon>
        <taxon>Sphaerotilaceae</taxon>
        <taxon>Inhella</taxon>
    </lineage>
</organism>
<dbReference type="Gene3D" id="1.10.3210.10">
    <property type="entry name" value="Hypothetical protein af1432"/>
    <property type="match status" value="1"/>
</dbReference>
<evidence type="ECO:0000313" key="3">
    <source>
        <dbReference type="Proteomes" id="UP000288587"/>
    </source>
</evidence>
<reference evidence="2 3" key="1">
    <citation type="submission" date="2019-01" db="EMBL/GenBank/DDBJ databases">
        <authorList>
            <person name="Chen W.-M."/>
        </authorList>
    </citation>
    <scope>NUCLEOTIDE SEQUENCE [LARGE SCALE GENOMIC DNA]</scope>
    <source>
        <strain evidence="2 3">CCP-18</strain>
    </source>
</reference>
<dbReference type="InterPro" id="IPR013976">
    <property type="entry name" value="HDOD"/>
</dbReference>
<feature type="domain" description="HDOD" evidence="1">
    <location>
        <begin position="288"/>
        <end position="494"/>
    </location>
</feature>
<dbReference type="OrthoDB" id="9146420at2"/>
<gene>
    <name evidence="2" type="ORF">EOD73_00355</name>
</gene>
<dbReference type="RefSeq" id="WP_127679766.1">
    <property type="nucleotide sequence ID" value="NZ_SACM01000001.1"/>
</dbReference>
<dbReference type="PROSITE" id="PS51833">
    <property type="entry name" value="HDOD"/>
    <property type="match status" value="1"/>
</dbReference>
<dbReference type="InterPro" id="IPR011009">
    <property type="entry name" value="Kinase-like_dom_sf"/>
</dbReference>
<dbReference type="Proteomes" id="UP000288587">
    <property type="component" value="Unassembled WGS sequence"/>
</dbReference>
<name>A0A3S2VHT3_9BURK</name>